<dbReference type="RefSeq" id="WP_311333595.1">
    <property type="nucleotide sequence ID" value="NZ_JAVRHZ010000007.1"/>
</dbReference>
<name>A0ABU2YEM4_9FLAO</name>
<dbReference type="PANTHER" id="PTHR45947:SF3">
    <property type="entry name" value="SULFOQUINOVOSYL TRANSFERASE SQD2"/>
    <property type="match status" value="1"/>
</dbReference>
<dbReference type="Pfam" id="PF13579">
    <property type="entry name" value="Glyco_trans_4_4"/>
    <property type="match status" value="1"/>
</dbReference>
<feature type="domain" description="Glycosyl transferase family 1" evidence="1">
    <location>
        <begin position="190"/>
        <end position="357"/>
    </location>
</feature>
<dbReference type="Proteomes" id="UP001254488">
    <property type="component" value="Unassembled WGS sequence"/>
</dbReference>
<dbReference type="CDD" id="cd03808">
    <property type="entry name" value="GT4_CapM-like"/>
    <property type="match status" value="1"/>
</dbReference>
<dbReference type="Pfam" id="PF00534">
    <property type="entry name" value="Glycos_transf_1"/>
    <property type="match status" value="1"/>
</dbReference>
<dbReference type="PANTHER" id="PTHR45947">
    <property type="entry name" value="SULFOQUINOVOSYL TRANSFERASE SQD2"/>
    <property type="match status" value="1"/>
</dbReference>
<gene>
    <name evidence="3" type="ORF">RM538_11540</name>
</gene>
<dbReference type="EMBL" id="JAVRHZ010000007">
    <property type="protein sequence ID" value="MDT0556644.1"/>
    <property type="molecule type" value="Genomic_DNA"/>
</dbReference>
<evidence type="ECO:0000313" key="3">
    <source>
        <dbReference type="EMBL" id="MDT0556644.1"/>
    </source>
</evidence>
<sequence length="385" mass="43961">MNKLVRITTVPLSLEKLLEGQLSFMSKHFEVLAVSSQEERLKKFGKENNVRTKYINLTRKITPFKDIIALFKMYSFLRKEKPLIVHTHTPKAGIVGMAAAFFARVPIRLHTVAGLPLMEEKGFKKKLLVFIEKLTYAFSTKVYPNSSGLYNFIIKYKFTRPNKLKIIGNGSSNGIDTKYFSTSHFSEVEIEKKREELKIKKQDFVFIFVGRIVKDKGINELVNAFVTLNKTQENSKLLLIGPFEDDLDPLTNLTLHNIKTNENIITTGYKIDVRPYFAVSDALIFPSYREGLPNVVLQAGAMKLPSVVSDINGNNEIITNNKNGLIIPVKDSLILLEAMKKISNNKTLYNDLKQNARVAIETKYNRAILWEQILEEYTHLIKAIK</sequence>
<dbReference type="InterPro" id="IPR028098">
    <property type="entry name" value="Glyco_trans_4-like_N"/>
</dbReference>
<comment type="caution">
    <text evidence="3">The sequence shown here is derived from an EMBL/GenBank/DDBJ whole genome shotgun (WGS) entry which is preliminary data.</text>
</comment>
<protein>
    <submittedName>
        <fullName evidence="3">Glycosyltransferase family 4 protein</fullName>
    </submittedName>
</protein>
<reference evidence="3 4" key="1">
    <citation type="submission" date="2023-09" db="EMBL/GenBank/DDBJ databases">
        <authorList>
            <person name="Rey-Velasco X."/>
        </authorList>
    </citation>
    <scope>NUCLEOTIDE SEQUENCE [LARGE SCALE GENOMIC DNA]</scope>
    <source>
        <strain evidence="3 4">W242</strain>
    </source>
</reference>
<organism evidence="3 4">
    <name type="scientific">Patiriisocius hiemis</name>
    <dbReference type="NCBI Taxonomy" id="3075604"/>
    <lineage>
        <taxon>Bacteria</taxon>
        <taxon>Pseudomonadati</taxon>
        <taxon>Bacteroidota</taxon>
        <taxon>Flavobacteriia</taxon>
        <taxon>Flavobacteriales</taxon>
        <taxon>Flavobacteriaceae</taxon>
        <taxon>Patiriisocius</taxon>
    </lineage>
</organism>
<evidence type="ECO:0000259" key="2">
    <source>
        <dbReference type="Pfam" id="PF13579"/>
    </source>
</evidence>
<evidence type="ECO:0000259" key="1">
    <source>
        <dbReference type="Pfam" id="PF00534"/>
    </source>
</evidence>
<dbReference type="SUPFAM" id="SSF53756">
    <property type="entry name" value="UDP-Glycosyltransferase/glycogen phosphorylase"/>
    <property type="match status" value="1"/>
</dbReference>
<feature type="domain" description="Glycosyltransferase subfamily 4-like N-terminal" evidence="2">
    <location>
        <begin position="45"/>
        <end position="170"/>
    </location>
</feature>
<evidence type="ECO:0000313" key="4">
    <source>
        <dbReference type="Proteomes" id="UP001254488"/>
    </source>
</evidence>
<dbReference type="Gene3D" id="3.40.50.2000">
    <property type="entry name" value="Glycogen Phosphorylase B"/>
    <property type="match status" value="2"/>
</dbReference>
<dbReference type="InterPro" id="IPR001296">
    <property type="entry name" value="Glyco_trans_1"/>
</dbReference>
<dbReference type="InterPro" id="IPR050194">
    <property type="entry name" value="Glycosyltransferase_grp1"/>
</dbReference>
<accession>A0ABU2YEM4</accession>
<keyword evidence="4" id="KW-1185">Reference proteome</keyword>
<proteinExistence type="predicted"/>